<evidence type="ECO:0000313" key="2">
    <source>
        <dbReference type="EMBL" id="PLT48187.1"/>
    </source>
</evidence>
<keyword evidence="3" id="KW-1185">Reference proteome</keyword>
<evidence type="ECO:0000256" key="1">
    <source>
        <dbReference type="SAM" id="MobiDB-lite"/>
    </source>
</evidence>
<dbReference type="Proteomes" id="UP000234789">
    <property type="component" value="Unassembled WGS sequence"/>
</dbReference>
<feature type="region of interest" description="Disordered" evidence="1">
    <location>
        <begin position="1"/>
        <end position="22"/>
    </location>
</feature>
<proteinExistence type="predicted"/>
<gene>
    <name evidence="2" type="ORF">B8V81_0319</name>
</gene>
<evidence type="ECO:0000313" key="3">
    <source>
        <dbReference type="Proteomes" id="UP000234789"/>
    </source>
</evidence>
<organism evidence="2 3">
    <name type="scientific">Paenibacillus pasadenensis</name>
    <dbReference type="NCBI Taxonomy" id="217090"/>
    <lineage>
        <taxon>Bacteria</taxon>
        <taxon>Bacillati</taxon>
        <taxon>Bacillota</taxon>
        <taxon>Bacilli</taxon>
        <taxon>Bacillales</taxon>
        <taxon>Paenibacillaceae</taxon>
        <taxon>Paenibacillus</taxon>
    </lineage>
</organism>
<comment type="caution">
    <text evidence="2">The sequence shown here is derived from an EMBL/GenBank/DDBJ whole genome shotgun (WGS) entry which is preliminary data.</text>
</comment>
<accession>A0A2N5NCW4</accession>
<dbReference type="AlphaFoldDB" id="A0A2N5NCW4"/>
<dbReference type="EMBL" id="NFEZ01000001">
    <property type="protein sequence ID" value="PLT48187.1"/>
    <property type="molecule type" value="Genomic_DNA"/>
</dbReference>
<reference evidence="2 3" key="1">
    <citation type="submission" date="2017-05" db="EMBL/GenBank/DDBJ databases">
        <title>Functional genome analysis of Paenibacillus pasadenensis strain R16: insights on endophytic life style and antifungal activity.</title>
        <authorList>
            <person name="Passera A."/>
            <person name="Marcolungo L."/>
            <person name="Casati P."/>
            <person name="Brasca M."/>
            <person name="Quaglino F."/>
            <person name="Delledonne M."/>
        </authorList>
    </citation>
    <scope>NUCLEOTIDE SEQUENCE [LARGE SCALE GENOMIC DNA]</scope>
    <source>
        <strain evidence="2 3">R16</strain>
    </source>
</reference>
<protein>
    <submittedName>
        <fullName evidence="2">Uncharacterized protein</fullName>
    </submittedName>
</protein>
<sequence>MPWRLGRPAGQALRGNGGLRRDPALGGMPLAPASLDYVPAHLL</sequence>
<name>A0A2N5NCW4_9BACL</name>